<keyword evidence="2" id="KW-0436">Ligase</keyword>
<feature type="coiled-coil region" evidence="3">
    <location>
        <begin position="267"/>
        <end position="294"/>
    </location>
</feature>
<dbReference type="EC" id="6.3.4.-" evidence="2"/>
<dbReference type="Pfam" id="PF05636">
    <property type="entry name" value="HIGH_NTase1"/>
    <property type="match status" value="1"/>
</dbReference>
<dbReference type="NCBIfam" id="NF010191">
    <property type="entry name" value="PRK13670.1"/>
    <property type="match status" value="1"/>
</dbReference>
<comment type="function">
    <text evidence="2">Catalyzes the formation of N(4)-acetylcytidine (ac(4)C) at the wobble position of elongator tRNA(Met), using acetate and ATP as substrates. First activates an acetate ion to form acetyladenylate (Ac-AMP) and then transfers the acetyl group to tRNA to form ac(4)C34.</text>
</comment>
<evidence type="ECO:0000313" key="5">
    <source>
        <dbReference type="Proteomes" id="UP000324646"/>
    </source>
</evidence>
<sequence>MKVLGLITEYNPFHNGHKYHLLKSVKQTNATHTIVVMSGNFLQRGEPALTDKWIRAEMAVKEGIDLVIELPVVYACNSAELFAYGSISLLNSLNIVDYICFGSEVGKIEELKLISKVLATEPSSYKNYLKEFLSEGISFPRAREKALSKYFSDTNLDSILKSPNNILGIEYIKSLIKLNSSIKPYTIKRIKADYHSADIKNNICSATAIRTYLSQENYHINNLTKVMPLNSFQTLKNSLKEGFSPVFYNDFDKLILYNLRTISKSTLMKIMDVNEGLENRIKEASVKAINLQNLLDLSKTKRYTRTRLQRIFIHALLGITKDHIYKFNQYGGSQYARILAFSSKGTKLLKKLKKSSNIPILTNINKQNLSNNIAQQMLFFDILATNVYSLGYPNINNRIGGNDYYKKPYFFELI</sequence>
<dbReference type="Proteomes" id="UP000324646">
    <property type="component" value="Chromosome"/>
</dbReference>
<organism evidence="4 5">
    <name type="scientific">Crassaminicella thermophila</name>
    <dbReference type="NCBI Taxonomy" id="2599308"/>
    <lineage>
        <taxon>Bacteria</taxon>
        <taxon>Bacillati</taxon>
        <taxon>Bacillota</taxon>
        <taxon>Clostridia</taxon>
        <taxon>Eubacteriales</taxon>
        <taxon>Clostridiaceae</taxon>
        <taxon>Crassaminicella</taxon>
    </lineage>
</organism>
<comment type="subcellular location">
    <subcellularLocation>
        <location evidence="2">Cytoplasm</location>
    </subcellularLocation>
</comment>
<dbReference type="InterPro" id="IPR008513">
    <property type="entry name" value="tRNA(Met)_cyd_acetate_ligase"/>
</dbReference>
<evidence type="ECO:0000256" key="1">
    <source>
        <dbReference type="ARBA" id="ARBA00022694"/>
    </source>
</evidence>
<keyword evidence="1 2" id="KW-0819">tRNA processing</keyword>
<keyword evidence="2" id="KW-0820">tRNA-binding</keyword>
<protein>
    <recommendedName>
        <fullName evidence="2">tRNA(Met) cytidine acetate ligase</fullName>
        <ecNumber evidence="2">6.3.4.-</ecNumber>
    </recommendedName>
</protein>
<feature type="binding site" evidence="2">
    <location>
        <begin position="189"/>
        <end position="190"/>
    </location>
    <ligand>
        <name>ATP</name>
        <dbReference type="ChEBI" id="CHEBI:30616"/>
    </ligand>
</feature>
<dbReference type="OrthoDB" id="9769796at2"/>
<dbReference type="EMBL" id="CP042243">
    <property type="protein sequence ID" value="QEK12013.1"/>
    <property type="molecule type" value="Genomic_DNA"/>
</dbReference>
<dbReference type="InterPro" id="IPR014729">
    <property type="entry name" value="Rossmann-like_a/b/a_fold"/>
</dbReference>
<dbReference type="GO" id="GO:0016879">
    <property type="term" value="F:ligase activity, forming carbon-nitrogen bonds"/>
    <property type="evidence" value="ECO:0007669"/>
    <property type="project" value="UniProtKB-UniRule"/>
</dbReference>
<feature type="binding site" evidence="2">
    <location>
        <position position="102"/>
    </location>
    <ligand>
        <name>ATP</name>
        <dbReference type="ChEBI" id="CHEBI:30616"/>
    </ligand>
</feature>
<keyword evidence="2" id="KW-0963">Cytoplasm</keyword>
<comment type="similarity">
    <text evidence="2">Belongs to the TmcAL family.</text>
</comment>
<gene>
    <name evidence="2" type="primary">tmcAL</name>
    <name evidence="4" type="ORF">FQB35_06305</name>
</gene>
<dbReference type="Gene3D" id="3.40.50.620">
    <property type="entry name" value="HUPs"/>
    <property type="match status" value="1"/>
</dbReference>
<dbReference type="KEGG" id="crs:FQB35_06305"/>
<dbReference type="GO" id="GO:0006400">
    <property type="term" value="P:tRNA modification"/>
    <property type="evidence" value="ECO:0007669"/>
    <property type="project" value="UniProtKB-UniRule"/>
</dbReference>
<evidence type="ECO:0000256" key="3">
    <source>
        <dbReference type="SAM" id="Coils"/>
    </source>
</evidence>
<evidence type="ECO:0000313" key="4">
    <source>
        <dbReference type="EMBL" id="QEK12013.1"/>
    </source>
</evidence>
<keyword evidence="5" id="KW-1185">Reference proteome</keyword>
<dbReference type="RefSeq" id="WP_148809168.1">
    <property type="nucleotide sequence ID" value="NZ_CP042243.1"/>
</dbReference>
<dbReference type="GO" id="GO:0005737">
    <property type="term" value="C:cytoplasm"/>
    <property type="evidence" value="ECO:0007669"/>
    <property type="project" value="UniProtKB-SubCell"/>
</dbReference>
<comment type="catalytic activity">
    <reaction evidence="2">
        <text>cytidine(34) in elongator tRNA(Met) + acetate + ATP = N(4)-acetylcytidine(34) in elongator tRNA(Met) + AMP + diphosphate</text>
        <dbReference type="Rhea" id="RHEA:58144"/>
        <dbReference type="Rhea" id="RHEA-COMP:10693"/>
        <dbReference type="Rhea" id="RHEA-COMP:10694"/>
        <dbReference type="ChEBI" id="CHEBI:30089"/>
        <dbReference type="ChEBI" id="CHEBI:30616"/>
        <dbReference type="ChEBI" id="CHEBI:33019"/>
        <dbReference type="ChEBI" id="CHEBI:74900"/>
        <dbReference type="ChEBI" id="CHEBI:82748"/>
        <dbReference type="ChEBI" id="CHEBI:456215"/>
    </reaction>
</comment>
<dbReference type="PANTHER" id="PTHR37825">
    <property type="entry name" value="TRNA(MET) CYTIDINE ACETATE LIGASE"/>
    <property type="match status" value="1"/>
</dbReference>
<proteinExistence type="inferred from homology"/>
<keyword evidence="3" id="KW-0175">Coiled coil</keyword>
<keyword evidence="2" id="KW-0067">ATP-binding</keyword>
<feature type="binding site" evidence="2">
    <location>
        <begin position="7"/>
        <end position="20"/>
    </location>
    <ligand>
        <name>ATP</name>
        <dbReference type="ChEBI" id="CHEBI:30616"/>
    </ligand>
</feature>
<accession>A0A5C0SBT0</accession>
<feature type="binding site" evidence="2">
    <location>
        <position position="164"/>
    </location>
    <ligand>
        <name>ATP</name>
        <dbReference type="ChEBI" id="CHEBI:30616"/>
    </ligand>
</feature>
<keyword evidence="2" id="KW-0694">RNA-binding</keyword>
<reference evidence="4 5" key="1">
    <citation type="submission" date="2019-07" db="EMBL/GenBank/DDBJ databases">
        <title>Complete genome of Crassaminicella thermophila SY095.</title>
        <authorList>
            <person name="Li X."/>
        </authorList>
    </citation>
    <scope>NUCLEOTIDE SEQUENCE [LARGE SCALE GENOMIC DNA]</scope>
    <source>
        <strain evidence="4 5">SY095</strain>
    </source>
</reference>
<dbReference type="SUPFAM" id="SSF52374">
    <property type="entry name" value="Nucleotidylyl transferase"/>
    <property type="match status" value="1"/>
</dbReference>
<dbReference type="GO" id="GO:0016740">
    <property type="term" value="F:transferase activity"/>
    <property type="evidence" value="ECO:0007669"/>
    <property type="project" value="UniProtKB-KW"/>
</dbReference>
<dbReference type="GO" id="GO:0000049">
    <property type="term" value="F:tRNA binding"/>
    <property type="evidence" value="ECO:0007669"/>
    <property type="project" value="UniProtKB-KW"/>
</dbReference>
<dbReference type="GO" id="GO:0005524">
    <property type="term" value="F:ATP binding"/>
    <property type="evidence" value="ECO:0007669"/>
    <property type="project" value="UniProtKB-KW"/>
</dbReference>
<evidence type="ECO:0000256" key="2">
    <source>
        <dbReference type="HAMAP-Rule" id="MF_01539"/>
    </source>
</evidence>
<keyword evidence="2" id="KW-0547">Nucleotide-binding</keyword>
<name>A0A5C0SBT0_CRATE</name>
<dbReference type="PANTHER" id="PTHR37825:SF1">
    <property type="entry name" value="TRNA(MET) CYTIDINE ACETATE LIGASE"/>
    <property type="match status" value="1"/>
</dbReference>
<dbReference type="AlphaFoldDB" id="A0A5C0SBT0"/>
<dbReference type="HAMAP" id="MF_01539">
    <property type="entry name" value="TmcAL"/>
    <property type="match status" value="1"/>
</dbReference>
<keyword evidence="4" id="KW-0808">Transferase</keyword>